<evidence type="ECO:0000313" key="3">
    <source>
        <dbReference type="Proteomes" id="UP000015464"/>
    </source>
</evidence>
<dbReference type="eggNOG" id="ENOG502SASY">
    <property type="taxonomic scope" value="Eukaryota"/>
</dbReference>
<dbReference type="Pfam" id="PF10454">
    <property type="entry name" value="DUF2458"/>
    <property type="match status" value="1"/>
</dbReference>
<dbReference type="OMA" id="DWFMERQ"/>
<reference evidence="2 3" key="1">
    <citation type="journal article" date="2011" name="Science">
        <title>Comparative functional genomics of the fission yeasts.</title>
        <authorList>
            <person name="Rhind N."/>
            <person name="Chen Z."/>
            <person name="Yassour M."/>
            <person name="Thompson D.A."/>
            <person name="Haas B.J."/>
            <person name="Habib N."/>
            <person name="Wapinski I."/>
            <person name="Roy S."/>
            <person name="Lin M.F."/>
            <person name="Heiman D.I."/>
            <person name="Young S.K."/>
            <person name="Furuya K."/>
            <person name="Guo Y."/>
            <person name="Pidoux A."/>
            <person name="Chen H.M."/>
            <person name="Robbertse B."/>
            <person name="Goldberg J.M."/>
            <person name="Aoki K."/>
            <person name="Bayne E.H."/>
            <person name="Berlin A.M."/>
            <person name="Desjardins C.A."/>
            <person name="Dobbs E."/>
            <person name="Dukaj L."/>
            <person name="Fan L."/>
            <person name="FitzGerald M.G."/>
            <person name="French C."/>
            <person name="Gujja S."/>
            <person name="Hansen K."/>
            <person name="Keifenheim D."/>
            <person name="Levin J.Z."/>
            <person name="Mosher R.A."/>
            <person name="Mueller C.A."/>
            <person name="Pfiffner J."/>
            <person name="Priest M."/>
            <person name="Russ C."/>
            <person name="Smialowska A."/>
            <person name="Swoboda P."/>
            <person name="Sykes S.M."/>
            <person name="Vaughn M."/>
            <person name="Vengrova S."/>
            <person name="Yoder R."/>
            <person name="Zeng Q."/>
            <person name="Allshire R."/>
            <person name="Baulcombe D."/>
            <person name="Birren B.W."/>
            <person name="Brown W."/>
            <person name="Ekwall K."/>
            <person name="Kellis M."/>
            <person name="Leatherwood J."/>
            <person name="Levin H."/>
            <person name="Margalit H."/>
            <person name="Martienssen R."/>
            <person name="Nieduszynski C.A."/>
            <person name="Spatafora J.W."/>
            <person name="Friedman N."/>
            <person name="Dalgaard J.Z."/>
            <person name="Baumann P."/>
            <person name="Niki H."/>
            <person name="Regev A."/>
            <person name="Nusbaum C."/>
        </authorList>
    </citation>
    <scope>NUCLEOTIDE SEQUENCE [LARGE SCALE GENOMIC DNA]</scope>
    <source>
        <strain evidence="3">OY26 / ATCC MYA-4695 / CBS 11777 / NBRC 106824 / NRRL Y48691</strain>
    </source>
</reference>
<dbReference type="Proteomes" id="UP000015464">
    <property type="component" value="Unassembled WGS sequence"/>
</dbReference>
<feature type="region of interest" description="Disordered" evidence="1">
    <location>
        <begin position="126"/>
        <end position="146"/>
    </location>
</feature>
<dbReference type="OrthoDB" id="5363415at2759"/>
<feature type="compositionally biased region" description="Polar residues" evidence="1">
    <location>
        <begin position="27"/>
        <end position="43"/>
    </location>
</feature>
<accession>S9VV49</accession>
<dbReference type="InterPro" id="IPR018858">
    <property type="entry name" value="DUF2458"/>
</dbReference>
<name>S9VV49_SCHCR</name>
<sequence length="208" mass="24074">MDETVAKLLKELEGSSKPSSTSKEVSNDTNSSQTFNSELDPSFNNQKASQELALVENIRSYPAALRYVFSLQVKNPEKLRKVKKLKTMQERQERDWFMERQRLIHHHQSKNKLKNLLTPLSTSLGHASSLERHSSTSNKNSLSEHDRELEEVLSEFDKKVVLLTERMYSDQRKALSELRIPLFLIPSSEPLTEEQSNLMRLLQDLFSE</sequence>
<organism evidence="2 3">
    <name type="scientific">Schizosaccharomyces cryophilus (strain OY26 / ATCC MYA-4695 / CBS 11777 / NBRC 106824 / NRRL Y48691)</name>
    <name type="common">Fission yeast</name>
    <dbReference type="NCBI Taxonomy" id="653667"/>
    <lineage>
        <taxon>Eukaryota</taxon>
        <taxon>Fungi</taxon>
        <taxon>Dikarya</taxon>
        <taxon>Ascomycota</taxon>
        <taxon>Taphrinomycotina</taxon>
        <taxon>Schizosaccharomycetes</taxon>
        <taxon>Schizosaccharomycetales</taxon>
        <taxon>Schizosaccharomycetaceae</taxon>
        <taxon>Schizosaccharomyces</taxon>
    </lineage>
</organism>
<evidence type="ECO:0000256" key="1">
    <source>
        <dbReference type="SAM" id="MobiDB-lite"/>
    </source>
</evidence>
<gene>
    <name evidence="2" type="ORF">SPOG_00088</name>
</gene>
<keyword evidence="3" id="KW-1185">Reference proteome</keyword>
<dbReference type="RefSeq" id="XP_013023049.1">
    <property type="nucleotide sequence ID" value="XM_013167595.1"/>
</dbReference>
<dbReference type="EMBL" id="KE546990">
    <property type="protein sequence ID" value="EPY51663.1"/>
    <property type="molecule type" value="Genomic_DNA"/>
</dbReference>
<feature type="compositionally biased region" description="Low complexity" evidence="1">
    <location>
        <begin position="15"/>
        <end position="24"/>
    </location>
</feature>
<feature type="region of interest" description="Disordered" evidence="1">
    <location>
        <begin position="10"/>
        <end position="43"/>
    </location>
</feature>
<dbReference type="GeneID" id="25034420"/>
<dbReference type="HOGENOM" id="CLU_1349596_0_0_1"/>
<evidence type="ECO:0000313" key="2">
    <source>
        <dbReference type="EMBL" id="EPY51663.1"/>
    </source>
</evidence>
<proteinExistence type="predicted"/>
<dbReference type="AlphaFoldDB" id="S9VV49"/>
<protein>
    <submittedName>
        <fullName evidence="2">Fungal protein</fullName>
    </submittedName>
</protein>